<keyword evidence="5" id="KW-0560">Oxidoreductase</keyword>
<evidence type="ECO:0000256" key="5">
    <source>
        <dbReference type="ARBA" id="ARBA00023002"/>
    </source>
</evidence>
<dbReference type="InterPro" id="IPR051323">
    <property type="entry name" value="AtsK-like"/>
</dbReference>
<sequence>MANSPVIVKLGANIGARVDGVRLTGDLSASTVEAINAALLEHQVIFFRDQHHLDDESQLDVARALGTPTIAHPTVTSRGADVLPIDSRYDKANSWHTDVTFVDRIPKASLLRAITLPSYGGTTAWASTRAAYEQLPPPLAALAENLWAIHTNDYDYVKDFAETTAVDDENARTTREYREEFVSERFETEHPVVRVHPETGRRVLLLGHFVKRFVGFGTNESAALLQLLQARVTKLENTIRWNWSPGDLAIWDNRQTQHYAVSDYDDQYRRLSRVTLAGDVPVDVNGTPSRVITGDASHYSEVVAPPRLVAVP</sequence>
<dbReference type="RefSeq" id="WP_263998528.1">
    <property type="nucleotide sequence ID" value="NZ_JACKVK010000013.1"/>
</dbReference>
<protein>
    <submittedName>
        <fullName evidence="8">TauD/TfdA family dioxygenase</fullName>
    </submittedName>
</protein>
<keyword evidence="3" id="KW-0479">Metal-binding</keyword>
<evidence type="ECO:0000256" key="3">
    <source>
        <dbReference type="ARBA" id="ARBA00022723"/>
    </source>
</evidence>
<evidence type="ECO:0000256" key="2">
    <source>
        <dbReference type="ARBA" id="ARBA00005896"/>
    </source>
</evidence>
<evidence type="ECO:0000256" key="4">
    <source>
        <dbReference type="ARBA" id="ARBA00022964"/>
    </source>
</evidence>
<gene>
    <name evidence="8" type="ORF">H7K45_23725</name>
</gene>
<dbReference type="InterPro" id="IPR042098">
    <property type="entry name" value="TauD-like_sf"/>
</dbReference>
<dbReference type="InterPro" id="IPR003819">
    <property type="entry name" value="TauD/TfdA-like"/>
</dbReference>
<dbReference type="EMBL" id="JACKVK010000013">
    <property type="protein sequence ID" value="MCV7423569.1"/>
    <property type="molecule type" value="Genomic_DNA"/>
</dbReference>
<comment type="cofactor">
    <cofactor evidence="1">
        <name>Fe(2+)</name>
        <dbReference type="ChEBI" id="CHEBI:29033"/>
    </cofactor>
</comment>
<dbReference type="Gene3D" id="3.60.130.10">
    <property type="entry name" value="Clavaminate synthase-like"/>
    <property type="match status" value="1"/>
</dbReference>
<feature type="domain" description="TauD/TfdA-like" evidence="7">
    <location>
        <begin position="9"/>
        <end position="275"/>
    </location>
</feature>
<keyword evidence="9" id="KW-1185">Reference proteome</keyword>
<evidence type="ECO:0000313" key="8">
    <source>
        <dbReference type="EMBL" id="MCV7423569.1"/>
    </source>
</evidence>
<dbReference type="GO" id="GO:0046872">
    <property type="term" value="F:metal ion binding"/>
    <property type="evidence" value="ECO:0007669"/>
    <property type="project" value="UniProtKB-KW"/>
</dbReference>
<evidence type="ECO:0000256" key="6">
    <source>
        <dbReference type="ARBA" id="ARBA00023004"/>
    </source>
</evidence>
<dbReference type="PANTHER" id="PTHR30468:SF5">
    <property type="entry name" value="ALPHA-KETOGLUTARATE-DEPENDENT SULFATE ESTER DIOXYGENASE"/>
    <property type="match status" value="1"/>
</dbReference>
<reference evidence="8" key="1">
    <citation type="submission" date="2020-07" db="EMBL/GenBank/DDBJ databases">
        <authorList>
            <person name="Pettersson B.M.F."/>
            <person name="Behra P.R.K."/>
            <person name="Ramesh M."/>
            <person name="Das S."/>
            <person name="Dasgupta S."/>
            <person name="Kirsebom L.A."/>
        </authorList>
    </citation>
    <scope>NUCLEOTIDE SEQUENCE</scope>
    <source>
        <strain evidence="8">DSM 44838</strain>
    </source>
</reference>
<keyword evidence="4 8" id="KW-0223">Dioxygenase</keyword>
<keyword evidence="6" id="KW-0408">Iron</keyword>
<proteinExistence type="inferred from homology"/>
<dbReference type="GO" id="GO:0005737">
    <property type="term" value="C:cytoplasm"/>
    <property type="evidence" value="ECO:0007669"/>
    <property type="project" value="TreeGrafter"/>
</dbReference>
<comment type="caution">
    <text evidence="8">The sequence shown here is derived from an EMBL/GenBank/DDBJ whole genome shotgun (WGS) entry which is preliminary data.</text>
</comment>
<dbReference type="Pfam" id="PF02668">
    <property type="entry name" value="TauD"/>
    <property type="match status" value="1"/>
</dbReference>
<evidence type="ECO:0000313" key="9">
    <source>
        <dbReference type="Proteomes" id="UP001141629"/>
    </source>
</evidence>
<organism evidence="8 9">
    <name type="scientific">Mycobacterium yunnanensis</name>
    <dbReference type="NCBI Taxonomy" id="368477"/>
    <lineage>
        <taxon>Bacteria</taxon>
        <taxon>Bacillati</taxon>
        <taxon>Actinomycetota</taxon>
        <taxon>Actinomycetes</taxon>
        <taxon>Mycobacteriales</taxon>
        <taxon>Mycobacteriaceae</taxon>
        <taxon>Mycobacterium</taxon>
    </lineage>
</organism>
<evidence type="ECO:0000259" key="7">
    <source>
        <dbReference type="Pfam" id="PF02668"/>
    </source>
</evidence>
<reference evidence="8" key="2">
    <citation type="journal article" date="2022" name="BMC Genomics">
        <title>Comparative genome analysis of mycobacteria focusing on tRNA and non-coding RNA.</title>
        <authorList>
            <person name="Behra P.R.K."/>
            <person name="Pettersson B.M.F."/>
            <person name="Ramesh M."/>
            <person name="Das S."/>
            <person name="Dasgupta S."/>
            <person name="Kirsebom L.A."/>
        </authorList>
    </citation>
    <scope>NUCLEOTIDE SEQUENCE</scope>
    <source>
        <strain evidence="8">DSM 44838</strain>
    </source>
</reference>
<dbReference type="GO" id="GO:0016706">
    <property type="term" value="F:2-oxoglutarate-dependent dioxygenase activity"/>
    <property type="evidence" value="ECO:0007669"/>
    <property type="project" value="TreeGrafter"/>
</dbReference>
<name>A0A9X2Z6F0_9MYCO</name>
<comment type="similarity">
    <text evidence="2">Belongs to the TfdA dioxygenase family.</text>
</comment>
<dbReference type="PANTHER" id="PTHR30468">
    <property type="entry name" value="ALPHA-KETOGLUTARATE-DEPENDENT SULFONATE DIOXYGENASE"/>
    <property type="match status" value="1"/>
</dbReference>
<dbReference type="Proteomes" id="UP001141629">
    <property type="component" value="Unassembled WGS sequence"/>
</dbReference>
<dbReference type="SUPFAM" id="SSF51197">
    <property type="entry name" value="Clavaminate synthase-like"/>
    <property type="match status" value="1"/>
</dbReference>
<evidence type="ECO:0000256" key="1">
    <source>
        <dbReference type="ARBA" id="ARBA00001954"/>
    </source>
</evidence>
<accession>A0A9X2Z6F0</accession>
<dbReference type="AlphaFoldDB" id="A0A9X2Z6F0"/>